<name>A0A133UHQ9_9EURY</name>
<reference evidence="1 2" key="1">
    <citation type="journal article" date="2016" name="Sci. Rep.">
        <title>Metabolic traits of an uncultured archaeal lineage -MSBL1- from brine pools of the Red Sea.</title>
        <authorList>
            <person name="Mwirichia R."/>
            <person name="Alam I."/>
            <person name="Rashid M."/>
            <person name="Vinu M."/>
            <person name="Ba-Alawi W."/>
            <person name="Anthony Kamau A."/>
            <person name="Kamanda Ngugi D."/>
            <person name="Goker M."/>
            <person name="Klenk H.P."/>
            <person name="Bajic V."/>
            <person name="Stingl U."/>
        </authorList>
    </citation>
    <scope>NUCLEOTIDE SEQUENCE [LARGE SCALE GENOMIC DNA]</scope>
    <source>
        <strain evidence="1">SCGC-AAA259E22</strain>
    </source>
</reference>
<accession>A0A133UHQ9</accession>
<evidence type="ECO:0000313" key="2">
    <source>
        <dbReference type="Proteomes" id="UP000070657"/>
    </source>
</evidence>
<organism evidence="1 2">
    <name type="scientific">candidate division MSBL1 archaeon SCGC-AAA259E22</name>
    <dbReference type="NCBI Taxonomy" id="1698265"/>
    <lineage>
        <taxon>Archaea</taxon>
        <taxon>Methanobacteriati</taxon>
        <taxon>Methanobacteriota</taxon>
        <taxon>candidate division MSBL1</taxon>
    </lineage>
</organism>
<protein>
    <recommendedName>
        <fullName evidence="3">Heavy metal sensor signal transduction histidine kinase</fullName>
    </recommendedName>
</protein>
<gene>
    <name evidence="1" type="ORF">AKJ66_01265</name>
</gene>
<proteinExistence type="predicted"/>
<dbReference type="AlphaFoldDB" id="A0A133UHQ9"/>
<dbReference type="InterPro" id="IPR021219">
    <property type="entry name" value="DUF2703"/>
</dbReference>
<sequence length="143" mass="15768">MTLNIRWQRLVSGGDTCERCRLTEEEVDEAVGKLIRALEPLGIDVELEKDSLSREEFEENPTISNMIHIDGRPLEKWIDADIGQSECCEVCGDEECRTVILGGEEYEVVPADLIVNAGLRAVSRVPSDGECCSSSGEYPCCDG</sequence>
<dbReference type="Pfam" id="PF10865">
    <property type="entry name" value="DUF2703"/>
    <property type="match status" value="1"/>
</dbReference>
<keyword evidence="2" id="KW-1185">Reference proteome</keyword>
<evidence type="ECO:0000313" key="1">
    <source>
        <dbReference type="EMBL" id="KXA93725.1"/>
    </source>
</evidence>
<dbReference type="EMBL" id="LHXP01000009">
    <property type="protein sequence ID" value="KXA93725.1"/>
    <property type="molecule type" value="Genomic_DNA"/>
</dbReference>
<dbReference type="Proteomes" id="UP000070657">
    <property type="component" value="Unassembled WGS sequence"/>
</dbReference>
<evidence type="ECO:0008006" key="3">
    <source>
        <dbReference type="Google" id="ProtNLM"/>
    </source>
</evidence>
<comment type="caution">
    <text evidence="1">The sequence shown here is derived from an EMBL/GenBank/DDBJ whole genome shotgun (WGS) entry which is preliminary data.</text>
</comment>